<dbReference type="GO" id="GO:0042147">
    <property type="term" value="P:retrograde transport, endosome to Golgi"/>
    <property type="evidence" value="ECO:0007669"/>
    <property type="project" value="TreeGrafter"/>
</dbReference>
<evidence type="ECO:0000256" key="1">
    <source>
        <dbReference type="ARBA" id="ARBA00008304"/>
    </source>
</evidence>
<dbReference type="GO" id="GO:0006897">
    <property type="term" value="P:endocytosis"/>
    <property type="evidence" value="ECO:0007669"/>
    <property type="project" value="TreeGrafter"/>
</dbReference>
<dbReference type="GO" id="GO:0030139">
    <property type="term" value="C:endocytic vesicle"/>
    <property type="evidence" value="ECO:0007669"/>
    <property type="project" value="TreeGrafter"/>
</dbReference>
<dbReference type="EMBL" id="MCOG01000014">
    <property type="protein sequence ID" value="ORY79584.1"/>
    <property type="molecule type" value="Genomic_DNA"/>
</dbReference>
<comment type="similarity">
    <text evidence="1">Belongs to the HEATR5 family.</text>
</comment>
<dbReference type="GO" id="GO:0016020">
    <property type="term" value="C:membrane"/>
    <property type="evidence" value="ECO:0007669"/>
    <property type="project" value="TreeGrafter"/>
</dbReference>
<dbReference type="GO" id="GO:0008104">
    <property type="term" value="P:intracellular protein localization"/>
    <property type="evidence" value="ECO:0007669"/>
    <property type="project" value="TreeGrafter"/>
</dbReference>
<protein>
    <submittedName>
        <fullName evidence="4">ARM repeat-containing protein</fullName>
    </submittedName>
</protein>
<dbReference type="SUPFAM" id="SSF48371">
    <property type="entry name" value="ARM repeat"/>
    <property type="match status" value="3"/>
</dbReference>
<dbReference type="Pfam" id="PF25808">
    <property type="entry name" value="TPR_LAA1_C"/>
    <property type="match status" value="1"/>
</dbReference>
<evidence type="ECO:0000256" key="2">
    <source>
        <dbReference type="SAM" id="MobiDB-lite"/>
    </source>
</evidence>
<comment type="caution">
    <text evidence="4">The sequence shown here is derived from an EMBL/GenBank/DDBJ whole genome shotgun (WGS) entry which is preliminary data.</text>
</comment>
<dbReference type="GO" id="GO:0005794">
    <property type="term" value="C:Golgi apparatus"/>
    <property type="evidence" value="ECO:0007669"/>
    <property type="project" value="TreeGrafter"/>
</dbReference>
<accession>A0A1Y2F7Y2</accession>
<keyword evidence="5" id="KW-1185">Reference proteome</keyword>
<feature type="compositionally biased region" description="Acidic residues" evidence="2">
    <location>
        <begin position="2140"/>
        <end position="2157"/>
    </location>
</feature>
<dbReference type="InterPro" id="IPR011989">
    <property type="entry name" value="ARM-like"/>
</dbReference>
<dbReference type="InterPro" id="IPR046837">
    <property type="entry name" value="Laa1/Sip1/HEATR5-like_HEAT"/>
</dbReference>
<evidence type="ECO:0000313" key="4">
    <source>
        <dbReference type="EMBL" id="ORY79584.1"/>
    </source>
</evidence>
<feature type="region of interest" description="Disordered" evidence="2">
    <location>
        <begin position="2124"/>
        <end position="2175"/>
    </location>
</feature>
<proteinExistence type="inferred from homology"/>
<dbReference type="GO" id="GO:0005829">
    <property type="term" value="C:cytosol"/>
    <property type="evidence" value="ECO:0007669"/>
    <property type="project" value="GOC"/>
</dbReference>
<evidence type="ECO:0000313" key="5">
    <source>
        <dbReference type="Proteomes" id="UP000193920"/>
    </source>
</evidence>
<dbReference type="Gene3D" id="1.25.10.10">
    <property type="entry name" value="Leucine-rich Repeat Variant"/>
    <property type="match status" value="3"/>
</dbReference>
<dbReference type="PANTHER" id="PTHR21663:SF0">
    <property type="entry name" value="HEAT REPEAT-CONTAINING PROTEIN 5B"/>
    <property type="match status" value="1"/>
</dbReference>
<feature type="compositionally biased region" description="Low complexity" evidence="2">
    <location>
        <begin position="2124"/>
        <end position="2133"/>
    </location>
</feature>
<feature type="domain" description="LAA1-like C-terminal TPR repeats" evidence="3">
    <location>
        <begin position="1963"/>
        <end position="2129"/>
    </location>
</feature>
<dbReference type="PANTHER" id="PTHR21663">
    <property type="entry name" value="HYPOTHETICAL HEAT DOMAIN-CONTAINING"/>
    <property type="match status" value="1"/>
</dbReference>
<organism evidence="4 5">
    <name type="scientific">Neocallimastix californiae</name>
    <dbReference type="NCBI Taxonomy" id="1754190"/>
    <lineage>
        <taxon>Eukaryota</taxon>
        <taxon>Fungi</taxon>
        <taxon>Fungi incertae sedis</taxon>
        <taxon>Chytridiomycota</taxon>
        <taxon>Chytridiomycota incertae sedis</taxon>
        <taxon>Neocallimastigomycetes</taxon>
        <taxon>Neocallimastigales</taxon>
        <taxon>Neocallimastigaceae</taxon>
        <taxon>Neocallimastix</taxon>
    </lineage>
</organism>
<dbReference type="Pfam" id="PF20210">
    <property type="entry name" value="Laa1_Sip1_HTR5"/>
    <property type="match status" value="1"/>
</dbReference>
<dbReference type="InterPro" id="IPR057981">
    <property type="entry name" value="TPR_LAA1-like_C"/>
</dbReference>
<name>A0A1Y2F7Y2_9FUNG</name>
<reference evidence="4 5" key="1">
    <citation type="submission" date="2016-08" db="EMBL/GenBank/DDBJ databases">
        <title>A Parts List for Fungal Cellulosomes Revealed by Comparative Genomics.</title>
        <authorList>
            <consortium name="DOE Joint Genome Institute"/>
            <person name="Haitjema C.H."/>
            <person name="Gilmore S.P."/>
            <person name="Henske J.K."/>
            <person name="Solomon K.V."/>
            <person name="De Groot R."/>
            <person name="Kuo A."/>
            <person name="Mondo S.J."/>
            <person name="Salamov A.A."/>
            <person name="Labutti K."/>
            <person name="Zhao Z."/>
            <person name="Chiniquy J."/>
            <person name="Barry K."/>
            <person name="Brewer H.M."/>
            <person name="Purvine S.O."/>
            <person name="Wright A.T."/>
            <person name="Boxma B."/>
            <person name="Van Alen T."/>
            <person name="Hackstein J.H."/>
            <person name="Baker S.E."/>
            <person name="Grigoriev I.V."/>
            <person name="O'Malley M.A."/>
        </authorList>
    </citation>
    <scope>NUCLEOTIDE SEQUENCE [LARGE SCALE GENOMIC DNA]</scope>
    <source>
        <strain evidence="4 5">G1</strain>
    </source>
</reference>
<dbReference type="InterPro" id="IPR040108">
    <property type="entry name" value="Laa1/Sip1/HEATR5"/>
</dbReference>
<dbReference type="InterPro" id="IPR016024">
    <property type="entry name" value="ARM-type_fold"/>
</dbReference>
<feature type="compositionally biased region" description="Low complexity" evidence="2">
    <location>
        <begin position="18"/>
        <end position="30"/>
    </location>
</feature>
<dbReference type="STRING" id="1754190.A0A1Y2F7Y2"/>
<sequence length="2175" mass="245956">MTTTFQADFASFNSKSIPPVTTTPTTATPTSNPENYKFDQQRLQKLDSSEKKELFVFQWLSILEKELKKGDKTTIANEQDKVEKLLLKFLSSTSPKPTRPTRKLIARCFNLIFTYGSQRKIFDTIVAIQQLLKNVTENSNKLAVIHCLGAITEVHGKNVMSLFSETVISLVKLMKQTTDVHIRHEILDSLCRGLKGAGRALAETTAKDIFKLCKHGFNDKSLIIRADSGNCLQALYEYTIYPKPAYQGDYESLIILMIKGMDKSNFKVRQSLSSAASYLLVTFLQSPIPKKKSSSVPAPPTYPTIDEALSILYNAFNKYSSREILTGIIECYASFYQKMGIQWIEDNYSLILNHTLSLLKNTKSDQNSSLIVSEYCKYLLRNVIGKILSESAQNNAVKIIINEHIKKVLANKTFTEEKDLEMKCILDELAALLLDLGPALIYVPEVAKGLNSIISYPNRAVNITASWCIRCFCKQNSTYINQEISYFVNQLNNAESSLNENNKNSIEKYISFCYPLATLITLIPQRSLNVSIATAAQLFNYSSHILKSIQGGQSSNIPLKIMDAKIQVAWTIIDALMSLGPKFVKVHLTQLLNLWKNALPKISMKDNSIQYSEKEIIHQIDSRSYALSALHSFLEYNDNDLINIDISKRIVICLNNVLAFISSLPKHYSNILSSTLNTQSLINTATSASITVPFSSSSTPLKKVMEREYLMKKRLYQCYCKFSDPSVYEMAQTILLKSTLELIAPDYEKNTNPFTGNISSHHLNSSILAGSYTTSLIKGIRVEVANHLGLIDRGINNIVTSDYDVQRIEELIDQKSFSSCENDPHILFEKEYCLDTSDIIQQCPVSPPLNIGMVDAAIELYSKLFPIQGSNHQETCNEYFLKVTKYLETKIWPGKKEAVQTNLIIAILGSLKYILKNQGSLKSNKVASQIKELILSSLSHSSYVIRAISSETVGRLAQVMNTATFTNPLMKELIDKIVNLRDPETRSGCSLALGCIQGHVGGMAGGSQLKTIVGILHSLASDPHPQVHMWALYSIWLIIEGSGLMYSTYVNSTLSIISKLIMSETHEPVSSFENYNSIHAGYAGVYPAFGKILYALIGVIGPELMLSSKLRDLCFNLYEEFKNDSDPFVVVEAIRCIQHFILFAPKHLDVGSLIPFLQYQLSNDNKSQVQVLRKGCVTCLYQLVQREPELVLRNANKLEEQLFGLLDIEPDKMVKDEIKDILLNLLRCVGPKRPSQWLLLIKIILSKSGTVGGASNDSSMIHMNEQDEDDEEYFTNIDESDKKPSKVVQFSSKGKNIEVVLLPRWRTHLFALNCLRELLNVIYKTGQKAHYDLQIARKIREQYGDKNTDFLVFKLNDLIQMAFGTATATVIDLRLGGLNVLQDILQKFSDSEDPDYEGHALIEQYQAQISAALTPAFSKDAPLEVTSVACRVCSKYIGSGINKDLSTLSRVLKNMNHCLLKYTSIHINTDDSSLNQVSSHSHSNANDKNGNANANDHKYSTHAFLLVRLSILSSWAELHLASYKHNFLIPVVQPNLKLLLSFWISSLCEFSRLKQESEMHSPSSMTRINDSLSAVSSIYLAFIREINLPFYEHTWIPFIQAVASLISSTDNEIKLIFRPESVSPKFPPKSFYIIFGLCISMITTEKSFYSKNNQLINKELFSGEKNYDKNEIIIICLDSILKFFNPVFAGTEFLYDDIFFEIMAIFERLSRQRNTDIQYLIVAILNLIAKNYPYFYTSLDSDAKELIIDDVNYGVSEKFYVVVKLLFYIVLDSLNVFTNPSSVNKSDGSMSSLNKSSSKANMKDEAKIDLVLSSAMETIALIFSSIQDMNIKIQMIPLQLYIYSVVSQIRPTTISSIMVGFKSQMDTLKIDEQSDESIKKLYQSIQAFSKNFFEKLRNMTELSEVDQNQKLNYILIETLILSSTIITDKGNESNHIQQKLVKIMIRFLVESLDIDQPVLSIQILKCISSFENLYNREDEPAMQAIGQSCIKFCVPNLIRILKEINQEKYMNIVKDETYKNFIEQIFLNLISNYSMVKDVKEKIVLLTVILCSLATYIRDLQQMDRKRLINFKNINEGKVHSFAVQTMIQLATAVPIHFKSIFSTLPGKEREKIEVAFRVNMTANNNNNNNNNNIHRKDSFDDDGFSSDFSDFSDDDNEKVTNQEPQLKINFSDFS</sequence>
<dbReference type="Proteomes" id="UP000193920">
    <property type="component" value="Unassembled WGS sequence"/>
</dbReference>
<evidence type="ECO:0000259" key="3">
    <source>
        <dbReference type="Pfam" id="PF25808"/>
    </source>
</evidence>
<feature type="region of interest" description="Disordered" evidence="2">
    <location>
        <begin position="16"/>
        <end position="35"/>
    </location>
</feature>
<dbReference type="OrthoDB" id="192608at2759"/>
<gene>
    <name evidence="4" type="ORF">LY90DRAFT_376282</name>
</gene>